<evidence type="ECO:0000256" key="1">
    <source>
        <dbReference type="SAM" id="MobiDB-lite"/>
    </source>
</evidence>
<evidence type="ECO:0000313" key="3">
    <source>
        <dbReference type="Proteomes" id="UP000824998"/>
    </source>
</evidence>
<comment type="caution">
    <text evidence="2">The sequence shown here is derived from an EMBL/GenBank/DDBJ whole genome shotgun (WGS) entry which is preliminary data.</text>
</comment>
<dbReference type="OrthoDB" id="3563165at2759"/>
<feature type="compositionally biased region" description="Low complexity" evidence="1">
    <location>
        <begin position="83"/>
        <end position="98"/>
    </location>
</feature>
<name>A0A9P7Y7C6_9HELO</name>
<dbReference type="Proteomes" id="UP000824998">
    <property type="component" value="Unassembled WGS sequence"/>
</dbReference>
<feature type="region of interest" description="Disordered" evidence="1">
    <location>
        <begin position="79"/>
        <end position="124"/>
    </location>
</feature>
<reference evidence="2" key="1">
    <citation type="journal article" date="2021" name="IMA Fungus">
        <title>Genomic characterization of three marine fungi, including Emericellopsis atlantica sp. nov. with signatures of a generalist lifestyle and marine biomass degradation.</title>
        <authorList>
            <person name="Hagestad O.C."/>
            <person name="Hou L."/>
            <person name="Andersen J.H."/>
            <person name="Hansen E.H."/>
            <person name="Altermark B."/>
            <person name="Li C."/>
            <person name="Kuhnert E."/>
            <person name="Cox R.J."/>
            <person name="Crous P.W."/>
            <person name="Spatafora J.W."/>
            <person name="Lail K."/>
            <person name="Amirebrahimi M."/>
            <person name="Lipzen A."/>
            <person name="Pangilinan J."/>
            <person name="Andreopoulos W."/>
            <person name="Hayes R.D."/>
            <person name="Ng V."/>
            <person name="Grigoriev I.V."/>
            <person name="Jackson S.A."/>
            <person name="Sutton T.D.S."/>
            <person name="Dobson A.D.W."/>
            <person name="Rama T."/>
        </authorList>
    </citation>
    <scope>NUCLEOTIDE SEQUENCE</scope>
    <source>
        <strain evidence="2">TRa018bII</strain>
    </source>
</reference>
<keyword evidence="3" id="KW-1185">Reference proteome</keyword>
<evidence type="ECO:0000313" key="2">
    <source>
        <dbReference type="EMBL" id="KAG9228017.1"/>
    </source>
</evidence>
<accession>A0A9P7Y7C6</accession>
<dbReference type="AlphaFoldDB" id="A0A9P7Y7C6"/>
<dbReference type="EMBL" id="MU252183">
    <property type="protein sequence ID" value="KAG9228017.1"/>
    <property type="molecule type" value="Genomic_DNA"/>
</dbReference>
<protein>
    <submittedName>
        <fullName evidence="2">Uncharacterized protein</fullName>
    </submittedName>
</protein>
<feature type="compositionally biased region" description="Polar residues" evidence="1">
    <location>
        <begin position="1"/>
        <end position="12"/>
    </location>
</feature>
<proteinExistence type="predicted"/>
<organism evidence="2 3">
    <name type="scientific">Amylocarpus encephaloides</name>
    <dbReference type="NCBI Taxonomy" id="45428"/>
    <lineage>
        <taxon>Eukaryota</taxon>
        <taxon>Fungi</taxon>
        <taxon>Dikarya</taxon>
        <taxon>Ascomycota</taxon>
        <taxon>Pezizomycotina</taxon>
        <taxon>Leotiomycetes</taxon>
        <taxon>Helotiales</taxon>
        <taxon>Helotiales incertae sedis</taxon>
        <taxon>Amylocarpus</taxon>
    </lineage>
</organism>
<feature type="region of interest" description="Disordered" evidence="1">
    <location>
        <begin position="1"/>
        <end position="22"/>
    </location>
</feature>
<gene>
    <name evidence="2" type="ORF">BJ875DRAFT_279061</name>
</gene>
<sequence length="237" mass="25556">MLNFTASRNTPNRSDEHEFPGIEELLLGTQQKSLPVSSNLDGDDPDGFIDIDKLLSGMPQKGAISVDPNYSGIAVDMVDNRTRGGSTSSSSRSTTGNSQDPNTISDDGPMADESETDYSDHDVDFRAKSDSDRLYVIDSELAVSDSFGVGATFNFQCLSTHRQDHDNDYNDVADKTQLCLSVDRPISASLKPGPNTKHASNVRVKTDVTQQSTSSPNLDGAKQVEDKGCNAFVKGNI</sequence>